<accession>A0A388K757</accession>
<protein>
    <submittedName>
        <fullName evidence="1">Uncharacterized protein</fullName>
    </submittedName>
</protein>
<reference evidence="1 2" key="1">
    <citation type="journal article" date="2018" name="Cell">
        <title>The Chara Genome: Secondary Complexity and Implications for Plant Terrestrialization.</title>
        <authorList>
            <person name="Nishiyama T."/>
            <person name="Sakayama H."/>
            <person name="Vries J.D."/>
            <person name="Buschmann H."/>
            <person name="Saint-Marcoux D."/>
            <person name="Ullrich K.K."/>
            <person name="Haas F.B."/>
            <person name="Vanderstraeten L."/>
            <person name="Becker D."/>
            <person name="Lang D."/>
            <person name="Vosolsobe S."/>
            <person name="Rombauts S."/>
            <person name="Wilhelmsson P.K.I."/>
            <person name="Janitza P."/>
            <person name="Kern R."/>
            <person name="Heyl A."/>
            <person name="Rumpler F."/>
            <person name="Villalobos L.I.A.C."/>
            <person name="Clay J.M."/>
            <person name="Skokan R."/>
            <person name="Toyoda A."/>
            <person name="Suzuki Y."/>
            <person name="Kagoshima H."/>
            <person name="Schijlen E."/>
            <person name="Tajeshwar N."/>
            <person name="Catarino B."/>
            <person name="Hetherington A.J."/>
            <person name="Saltykova A."/>
            <person name="Bonnot C."/>
            <person name="Breuninger H."/>
            <person name="Symeonidi A."/>
            <person name="Radhakrishnan G.V."/>
            <person name="Van Nieuwerburgh F."/>
            <person name="Deforce D."/>
            <person name="Chang C."/>
            <person name="Karol K.G."/>
            <person name="Hedrich R."/>
            <person name="Ulvskov P."/>
            <person name="Glockner G."/>
            <person name="Delwiche C.F."/>
            <person name="Petrasek J."/>
            <person name="Van de Peer Y."/>
            <person name="Friml J."/>
            <person name="Beilby M."/>
            <person name="Dolan L."/>
            <person name="Kohara Y."/>
            <person name="Sugano S."/>
            <person name="Fujiyama A."/>
            <person name="Delaux P.-M."/>
            <person name="Quint M."/>
            <person name="TheiBen G."/>
            <person name="Hagemann M."/>
            <person name="Harholt J."/>
            <person name="Dunand C."/>
            <person name="Zachgo S."/>
            <person name="Langdale J."/>
            <person name="Maumus F."/>
            <person name="Straeten D.V.D."/>
            <person name="Gould S.B."/>
            <person name="Rensing S.A."/>
        </authorList>
    </citation>
    <scope>NUCLEOTIDE SEQUENCE [LARGE SCALE GENOMIC DNA]</scope>
    <source>
        <strain evidence="1 2">S276</strain>
    </source>
</reference>
<evidence type="ECO:0000313" key="2">
    <source>
        <dbReference type="Proteomes" id="UP000265515"/>
    </source>
</evidence>
<name>A0A388K757_CHABU</name>
<dbReference type="Gramene" id="GBG65867">
    <property type="protein sequence ID" value="GBG65867"/>
    <property type="gene ID" value="CBR_g53840"/>
</dbReference>
<organism evidence="1 2">
    <name type="scientific">Chara braunii</name>
    <name type="common">Braun's stonewort</name>
    <dbReference type="NCBI Taxonomy" id="69332"/>
    <lineage>
        <taxon>Eukaryota</taxon>
        <taxon>Viridiplantae</taxon>
        <taxon>Streptophyta</taxon>
        <taxon>Charophyceae</taxon>
        <taxon>Charales</taxon>
        <taxon>Characeae</taxon>
        <taxon>Chara</taxon>
    </lineage>
</organism>
<sequence>MYGTCISDVLDLKLSPFRRVRTTDGHYSRIRGHVQSNRYSDNECAFYLGNDSWGGYGGFGGGKNGAMDGIETTVFPRIELTAVIACTYAGSCPKYSCNDRAFYSREDGTVEVASFCASGRAIQ</sequence>
<gene>
    <name evidence="1" type="ORF">CBR_g53840</name>
</gene>
<comment type="caution">
    <text evidence="1">The sequence shown here is derived from an EMBL/GenBank/DDBJ whole genome shotgun (WGS) entry which is preliminary data.</text>
</comment>
<keyword evidence="2" id="KW-1185">Reference proteome</keyword>
<evidence type="ECO:0000313" key="1">
    <source>
        <dbReference type="EMBL" id="GBG65867.1"/>
    </source>
</evidence>
<proteinExistence type="predicted"/>
<dbReference type="Proteomes" id="UP000265515">
    <property type="component" value="Unassembled WGS sequence"/>
</dbReference>
<dbReference type="AlphaFoldDB" id="A0A388K757"/>
<dbReference type="EMBL" id="BFEA01000066">
    <property type="protein sequence ID" value="GBG65867.1"/>
    <property type="molecule type" value="Genomic_DNA"/>
</dbReference>